<dbReference type="NCBIfam" id="NF047752">
    <property type="entry name" value="MntA_antitoxin"/>
    <property type="match status" value="1"/>
</dbReference>
<evidence type="ECO:0000256" key="2">
    <source>
        <dbReference type="ARBA" id="ARBA00022722"/>
    </source>
</evidence>
<evidence type="ECO:0000259" key="5">
    <source>
        <dbReference type="Pfam" id="PF18765"/>
    </source>
</evidence>
<dbReference type="GO" id="GO:0004540">
    <property type="term" value="F:RNA nuclease activity"/>
    <property type="evidence" value="ECO:0007669"/>
    <property type="project" value="InterPro"/>
</dbReference>
<dbReference type="AlphaFoldDB" id="A0A3B1DH12"/>
<dbReference type="SUPFAM" id="SSF81301">
    <property type="entry name" value="Nucleotidyltransferase"/>
    <property type="match status" value="1"/>
</dbReference>
<protein>
    <recommendedName>
        <fullName evidence="5">Polymerase beta nucleotidyltransferase domain-containing protein</fullName>
    </recommendedName>
</protein>
<dbReference type="Gene3D" id="3.30.460.10">
    <property type="entry name" value="Beta Polymerase, domain 2"/>
    <property type="match status" value="1"/>
</dbReference>
<evidence type="ECO:0000256" key="1">
    <source>
        <dbReference type="ARBA" id="ARBA00022649"/>
    </source>
</evidence>
<evidence type="ECO:0000256" key="4">
    <source>
        <dbReference type="ARBA" id="ARBA00024207"/>
    </source>
</evidence>
<dbReference type="EMBL" id="UOGJ01000043">
    <property type="protein sequence ID" value="VAX35308.1"/>
    <property type="molecule type" value="Genomic_DNA"/>
</dbReference>
<dbReference type="GO" id="GO:0110001">
    <property type="term" value="C:toxin-antitoxin complex"/>
    <property type="evidence" value="ECO:0007669"/>
    <property type="project" value="InterPro"/>
</dbReference>
<dbReference type="Pfam" id="PF18765">
    <property type="entry name" value="Polbeta"/>
    <property type="match status" value="1"/>
</dbReference>
<dbReference type="InterPro" id="IPR052930">
    <property type="entry name" value="TA_antitoxin_MntA"/>
</dbReference>
<evidence type="ECO:0000256" key="3">
    <source>
        <dbReference type="ARBA" id="ARBA00022801"/>
    </source>
</evidence>
<name>A0A3B1DH12_9ZZZZ</name>
<reference evidence="6" key="1">
    <citation type="submission" date="2018-06" db="EMBL/GenBank/DDBJ databases">
        <authorList>
            <person name="Zhirakovskaya E."/>
        </authorList>
    </citation>
    <scope>NUCLEOTIDE SEQUENCE</scope>
</reference>
<dbReference type="CDD" id="cd05403">
    <property type="entry name" value="NT_KNTase_like"/>
    <property type="match status" value="1"/>
</dbReference>
<feature type="domain" description="Polymerase beta nucleotidyltransferase" evidence="5">
    <location>
        <begin position="8"/>
        <end position="107"/>
    </location>
</feature>
<dbReference type="PANTHER" id="PTHR43852:SF3">
    <property type="entry name" value="NUCLEOTIDYLTRANSFERASE"/>
    <property type="match status" value="1"/>
</dbReference>
<keyword evidence="2" id="KW-0540">Nuclease</keyword>
<dbReference type="PANTHER" id="PTHR43852">
    <property type="entry name" value="NUCLEOTIDYLTRANSFERASE"/>
    <property type="match status" value="1"/>
</dbReference>
<comment type="similarity">
    <text evidence="4">Belongs to the HepT RNase toxin family.</text>
</comment>
<accession>A0A3B1DH12</accession>
<dbReference type="Pfam" id="PF01934">
    <property type="entry name" value="HepT-like"/>
    <property type="match status" value="1"/>
</dbReference>
<evidence type="ECO:0000313" key="6">
    <source>
        <dbReference type="EMBL" id="VAX35308.1"/>
    </source>
</evidence>
<keyword evidence="1" id="KW-1277">Toxin-antitoxin system</keyword>
<keyword evidence="3" id="KW-0378">Hydrolase</keyword>
<sequence length="281" mass="33513">MPNKKILQELRDYFNCRQDIPMAFVFGSWAKGKQMLESDFDLAVYFQPEGKMLEWESEHYYQEEDVVWNDVESMVKISTDLVVLNRAPSLLAFSVLQDGIPLVNKERSLYLDFLLRVSSTAEDFSLFTRDFWAIKQRSKSLTEIDRDRLMMILDFLMMELEDRAHFKGMTKDIYEDDRSKRRDFERWVENVMNATIDIAKIILASEKKKIPRTYKEVLEKLDSVKNFPAGTAQNLAQSVKLRNILAYEYLDRRFDRLKKFIEDSEKIYDEFIEFVKKFLKF</sequence>
<gene>
    <name evidence="6" type="ORF">MNBD_UNCLBAC01-1769</name>
</gene>
<dbReference type="InterPro" id="IPR041633">
    <property type="entry name" value="Polbeta"/>
</dbReference>
<dbReference type="InterPro" id="IPR043519">
    <property type="entry name" value="NT_sf"/>
</dbReference>
<dbReference type="Gene3D" id="1.20.120.580">
    <property type="entry name" value="bsu32300-like"/>
    <property type="match status" value="1"/>
</dbReference>
<dbReference type="InterPro" id="IPR037038">
    <property type="entry name" value="HepT-like_sf"/>
</dbReference>
<organism evidence="6">
    <name type="scientific">hydrothermal vent metagenome</name>
    <dbReference type="NCBI Taxonomy" id="652676"/>
    <lineage>
        <taxon>unclassified sequences</taxon>
        <taxon>metagenomes</taxon>
        <taxon>ecological metagenomes</taxon>
    </lineage>
</organism>
<proteinExistence type="inferred from homology"/>
<dbReference type="GO" id="GO:0016787">
    <property type="term" value="F:hydrolase activity"/>
    <property type="evidence" value="ECO:0007669"/>
    <property type="project" value="UniProtKB-KW"/>
</dbReference>
<dbReference type="InterPro" id="IPR008201">
    <property type="entry name" value="HepT-like"/>
</dbReference>